<feature type="region of interest" description="Disordered" evidence="1">
    <location>
        <begin position="238"/>
        <end position="293"/>
    </location>
</feature>
<keyword evidence="3" id="KW-1185">Reference proteome</keyword>
<evidence type="ECO:0000313" key="3">
    <source>
        <dbReference type="Proteomes" id="UP000008063"/>
    </source>
</evidence>
<feature type="region of interest" description="Disordered" evidence="1">
    <location>
        <begin position="115"/>
        <end position="155"/>
    </location>
</feature>
<feature type="region of interest" description="Disordered" evidence="1">
    <location>
        <begin position="1"/>
        <end position="103"/>
    </location>
</feature>
<protein>
    <submittedName>
        <fullName evidence="2">Uncharacterized protein</fullName>
    </submittedName>
</protein>
<dbReference type="EMBL" id="GL945474">
    <property type="protein sequence ID" value="EGO04711.1"/>
    <property type="molecule type" value="Genomic_DNA"/>
</dbReference>
<evidence type="ECO:0000313" key="2">
    <source>
        <dbReference type="EMBL" id="EGO04711.1"/>
    </source>
</evidence>
<sequence>MPIKPACSKSPRAPTTGKKKHNFAHVTVVPSKRAKRTAPSQRSPSRPSCPQHTRPFPGTSSGQRPDPIAPSTGKGKGKVVVEITRGVEDVQRKSMRHPATSVAGRSATAILAPAHHTPPSAAHPSRPFPPPHVQATSQESRRPPQVSYTEPGEMGANAICPSPKWIARMREAIPSPAREVLGAVARLPLPSSSPLPICPQEAADIPTNITLPCPNTPFDLMREEAPLDVPGTPHLSLGPPPYWPFEAPQGDLPQPRRPHTPLGGEVPSAVTPQSDGRDLIDFSFTSPVPSHIQ</sequence>
<dbReference type="HOGENOM" id="CLU_799645_0_0_1"/>
<feature type="compositionally biased region" description="Polar residues" evidence="1">
    <location>
        <begin position="283"/>
        <end position="293"/>
    </location>
</feature>
<organism evidence="3">
    <name type="scientific">Serpula lacrymans var. lacrymans (strain S7.3)</name>
    <name type="common">Dry rot fungus</name>
    <dbReference type="NCBI Taxonomy" id="936435"/>
    <lineage>
        <taxon>Eukaryota</taxon>
        <taxon>Fungi</taxon>
        <taxon>Dikarya</taxon>
        <taxon>Basidiomycota</taxon>
        <taxon>Agaricomycotina</taxon>
        <taxon>Agaricomycetes</taxon>
        <taxon>Agaricomycetidae</taxon>
        <taxon>Boletales</taxon>
        <taxon>Coniophorineae</taxon>
        <taxon>Serpulaceae</taxon>
        <taxon>Serpula</taxon>
    </lineage>
</organism>
<dbReference type="AlphaFoldDB" id="F8PFE2"/>
<evidence type="ECO:0000256" key="1">
    <source>
        <dbReference type="SAM" id="MobiDB-lite"/>
    </source>
</evidence>
<feature type="compositionally biased region" description="Low complexity" evidence="1">
    <location>
        <begin position="115"/>
        <end position="125"/>
    </location>
</feature>
<name>F8PFE2_SERL3</name>
<dbReference type="Proteomes" id="UP000008063">
    <property type="component" value="Unassembled WGS sequence"/>
</dbReference>
<proteinExistence type="predicted"/>
<accession>F8PFE2</accession>
<dbReference type="InParanoid" id="F8PFE2"/>
<gene>
    <name evidence="2" type="ORF">SERLA73DRAFT_68382</name>
</gene>
<reference evidence="3" key="1">
    <citation type="journal article" date="2011" name="Science">
        <title>The plant cell wall-decomposing machinery underlies the functional diversity of forest fungi.</title>
        <authorList>
            <person name="Eastwood D.C."/>
            <person name="Floudas D."/>
            <person name="Binder M."/>
            <person name="Majcherczyk A."/>
            <person name="Schneider P."/>
            <person name="Aerts A."/>
            <person name="Asiegbu F.O."/>
            <person name="Baker S.E."/>
            <person name="Barry K."/>
            <person name="Bendiksby M."/>
            <person name="Blumentritt M."/>
            <person name="Coutinho P.M."/>
            <person name="Cullen D."/>
            <person name="de Vries R.P."/>
            <person name="Gathman A."/>
            <person name="Goodell B."/>
            <person name="Henrissat B."/>
            <person name="Ihrmark K."/>
            <person name="Kauserud H."/>
            <person name="Kohler A."/>
            <person name="LaButti K."/>
            <person name="Lapidus A."/>
            <person name="Lavin J.L."/>
            <person name="Lee Y.-H."/>
            <person name="Lindquist E."/>
            <person name="Lilly W."/>
            <person name="Lucas S."/>
            <person name="Morin E."/>
            <person name="Murat C."/>
            <person name="Oguiza J.A."/>
            <person name="Park J."/>
            <person name="Pisabarro A.G."/>
            <person name="Riley R."/>
            <person name="Rosling A."/>
            <person name="Salamov A."/>
            <person name="Schmidt O."/>
            <person name="Schmutz J."/>
            <person name="Skrede I."/>
            <person name="Stenlid J."/>
            <person name="Wiebenga A."/>
            <person name="Xie X."/>
            <person name="Kuees U."/>
            <person name="Hibbett D.S."/>
            <person name="Hoffmeister D."/>
            <person name="Hoegberg N."/>
            <person name="Martin F."/>
            <person name="Grigoriev I.V."/>
            <person name="Watkinson S.C."/>
        </authorList>
    </citation>
    <scope>NUCLEOTIDE SEQUENCE [LARGE SCALE GENOMIC DNA]</scope>
    <source>
        <strain evidence="3">strain S7.3</strain>
    </source>
</reference>
<feature type="compositionally biased region" description="Low complexity" evidence="1">
    <location>
        <begin position="39"/>
        <end position="51"/>
    </location>
</feature>